<evidence type="ECO:0000313" key="3">
    <source>
        <dbReference type="Proteomes" id="UP000639403"/>
    </source>
</evidence>
<proteinExistence type="predicted"/>
<feature type="compositionally biased region" description="Polar residues" evidence="1">
    <location>
        <begin position="298"/>
        <end position="307"/>
    </location>
</feature>
<reference evidence="2" key="1">
    <citation type="submission" date="2020-11" db="EMBL/GenBank/DDBJ databases">
        <authorList>
            <person name="Koelle M."/>
            <person name="Horta M.A.C."/>
            <person name="Nowrousian M."/>
            <person name="Ohm R.A."/>
            <person name="Benz P."/>
            <person name="Pilgard A."/>
        </authorList>
    </citation>
    <scope>NUCLEOTIDE SEQUENCE</scope>
    <source>
        <strain evidence="2">FPRL280</strain>
    </source>
</reference>
<dbReference type="EMBL" id="JADOXO010000016">
    <property type="protein sequence ID" value="KAF9819656.1"/>
    <property type="molecule type" value="Genomic_DNA"/>
</dbReference>
<dbReference type="AlphaFoldDB" id="A0A8H7P8R1"/>
<sequence>MNPYAANHYYPIYPSGSSYDPYAAMATQYTPIPDYQTCTSSHASQIQNPRLVHRVPCLWGGGTCSIMLDDVSAAGIMRHLRVYHLCDPDRPWDKRARGVCEWGGDCGKEMAFASYGKHVAAVHLRSRVQCPYCYRDVGTTVRVHLGSGPLLIPAGLPGADVDPVVFAQFDVIHIFLHVTNRQVLCIDIDRLNKEAQFGGRRATARWQNEANVVAAAERRRWLLVEGGGQRGSASYQWRLGDPAMFYVTVGEPSLMPLTFAMLSSRVRLEIYSLQLSERVREERKEGESPEHYGVGMRNDSSVPAFTP</sequence>
<gene>
    <name evidence="2" type="ORF">IEO21_01921</name>
</gene>
<accession>A0A8H7P8R1</accession>
<reference evidence="2" key="2">
    <citation type="journal article" name="Front. Microbiol.">
        <title>Degradative Capacity of Two Strains of Rhodonia placenta: From Phenotype to Genotype.</title>
        <authorList>
            <person name="Kolle M."/>
            <person name="Horta M.A.C."/>
            <person name="Nowrousian M."/>
            <person name="Ohm R.A."/>
            <person name="Benz J.P."/>
            <person name="Pilgard A."/>
        </authorList>
    </citation>
    <scope>NUCLEOTIDE SEQUENCE</scope>
    <source>
        <strain evidence="2">FPRL280</strain>
    </source>
</reference>
<feature type="compositionally biased region" description="Basic and acidic residues" evidence="1">
    <location>
        <begin position="281"/>
        <end position="290"/>
    </location>
</feature>
<protein>
    <submittedName>
        <fullName evidence="2">Uncharacterized protein</fullName>
    </submittedName>
</protein>
<evidence type="ECO:0000313" key="2">
    <source>
        <dbReference type="EMBL" id="KAF9819656.1"/>
    </source>
</evidence>
<evidence type="ECO:0000256" key="1">
    <source>
        <dbReference type="SAM" id="MobiDB-lite"/>
    </source>
</evidence>
<feature type="region of interest" description="Disordered" evidence="1">
    <location>
        <begin position="281"/>
        <end position="307"/>
    </location>
</feature>
<name>A0A8H7P8R1_9APHY</name>
<comment type="caution">
    <text evidence="2">The sequence shown here is derived from an EMBL/GenBank/DDBJ whole genome shotgun (WGS) entry which is preliminary data.</text>
</comment>
<dbReference type="Proteomes" id="UP000639403">
    <property type="component" value="Unassembled WGS sequence"/>
</dbReference>
<organism evidence="2 3">
    <name type="scientific">Rhodonia placenta</name>
    <dbReference type="NCBI Taxonomy" id="104341"/>
    <lineage>
        <taxon>Eukaryota</taxon>
        <taxon>Fungi</taxon>
        <taxon>Dikarya</taxon>
        <taxon>Basidiomycota</taxon>
        <taxon>Agaricomycotina</taxon>
        <taxon>Agaricomycetes</taxon>
        <taxon>Polyporales</taxon>
        <taxon>Adustoporiaceae</taxon>
        <taxon>Rhodonia</taxon>
    </lineage>
</organism>